<name>A0A6L7HZK9_9GAMM</name>
<sequence length="193" mass="21814">MNSQTNSYFSVAHGFAAYLSPWPKEQPLPNDHELRAMLPLGMQLISEVKAMEADCLLQLRHLDDEARTVVDYLKLQSRKIDLVLQHVLEQQPHEGERCSGLHFGGSGIHLLSPTKLVPGEPYRITLHIREALIAILCIGECTRCEDEASEGGFDCELSFTQILDEDVEQLVKASLNIQQKQLQQRKKQQQNPS</sequence>
<dbReference type="RefSeq" id="WP_160795005.1">
    <property type="nucleotide sequence ID" value="NZ_CANMWR010000007.1"/>
</dbReference>
<reference evidence="1 2" key="1">
    <citation type="submission" date="2019-12" db="EMBL/GenBank/DDBJ databases">
        <title>Shewanella insulae sp. nov., isolated from a tidal flat.</title>
        <authorList>
            <person name="Yoon J.-H."/>
        </authorList>
    </citation>
    <scope>NUCLEOTIDE SEQUENCE [LARGE SCALE GENOMIC DNA]</scope>
    <source>
        <strain evidence="1 2">JBTF-M18</strain>
    </source>
</reference>
<proteinExistence type="predicted"/>
<comment type="caution">
    <text evidence="1">The sequence shown here is derived from an EMBL/GenBank/DDBJ whole genome shotgun (WGS) entry which is preliminary data.</text>
</comment>
<evidence type="ECO:0000313" key="1">
    <source>
        <dbReference type="EMBL" id="MXR68588.1"/>
    </source>
</evidence>
<keyword evidence="2" id="KW-1185">Reference proteome</keyword>
<dbReference type="AlphaFoldDB" id="A0A6L7HZK9"/>
<protein>
    <recommendedName>
        <fullName evidence="3">PilZ domain-containing protein</fullName>
    </recommendedName>
</protein>
<organism evidence="1 2">
    <name type="scientific">Shewanella insulae</name>
    <dbReference type="NCBI Taxonomy" id="2681496"/>
    <lineage>
        <taxon>Bacteria</taxon>
        <taxon>Pseudomonadati</taxon>
        <taxon>Pseudomonadota</taxon>
        <taxon>Gammaproteobacteria</taxon>
        <taxon>Alteromonadales</taxon>
        <taxon>Shewanellaceae</taxon>
        <taxon>Shewanella</taxon>
    </lineage>
</organism>
<dbReference type="EMBL" id="WRPA01000005">
    <property type="protein sequence ID" value="MXR68588.1"/>
    <property type="molecule type" value="Genomic_DNA"/>
</dbReference>
<evidence type="ECO:0008006" key="3">
    <source>
        <dbReference type="Google" id="ProtNLM"/>
    </source>
</evidence>
<gene>
    <name evidence="1" type="ORF">GNT65_07870</name>
</gene>
<dbReference type="Proteomes" id="UP000474778">
    <property type="component" value="Unassembled WGS sequence"/>
</dbReference>
<accession>A0A6L7HZK9</accession>
<evidence type="ECO:0000313" key="2">
    <source>
        <dbReference type="Proteomes" id="UP000474778"/>
    </source>
</evidence>